<evidence type="ECO:0000256" key="5">
    <source>
        <dbReference type="ARBA" id="ARBA00022771"/>
    </source>
</evidence>
<dbReference type="PANTHER" id="PTHR45718:SF4">
    <property type="entry name" value="TRANSCRIPTIONAL ACTIVATOR CUBITUS INTERRUPTUS"/>
    <property type="match status" value="1"/>
</dbReference>
<feature type="region of interest" description="Disordered" evidence="12">
    <location>
        <begin position="524"/>
        <end position="544"/>
    </location>
</feature>
<keyword evidence="9" id="KW-0804">Transcription</keyword>
<evidence type="ECO:0000313" key="14">
    <source>
        <dbReference type="EMBL" id="ACZ64514.1"/>
    </source>
</evidence>
<dbReference type="InterPro" id="IPR013087">
    <property type="entry name" value="Znf_C2H2_type"/>
</dbReference>
<keyword evidence="8" id="KW-0238">DNA-binding</keyword>
<name>D2ILS3_SCHMD</name>
<feature type="domain" description="C2H2-type" evidence="13">
    <location>
        <begin position="357"/>
        <end position="389"/>
    </location>
</feature>
<evidence type="ECO:0000256" key="6">
    <source>
        <dbReference type="ARBA" id="ARBA00022833"/>
    </source>
</evidence>
<organism evidence="14">
    <name type="scientific">Schmidtea mediterranea</name>
    <name type="common">Freshwater planarian flatworm</name>
    <dbReference type="NCBI Taxonomy" id="79327"/>
    <lineage>
        <taxon>Eukaryota</taxon>
        <taxon>Metazoa</taxon>
        <taxon>Spiralia</taxon>
        <taxon>Lophotrochozoa</taxon>
        <taxon>Platyhelminthes</taxon>
        <taxon>Rhabditophora</taxon>
        <taxon>Seriata</taxon>
        <taxon>Tricladida</taxon>
        <taxon>Continenticola</taxon>
        <taxon>Geoplanoidea</taxon>
        <taxon>Dugesiidae</taxon>
        <taxon>Schmidtea</taxon>
    </lineage>
</organism>
<dbReference type="FunFam" id="3.30.160.60:FF:000036">
    <property type="entry name" value="GLI family zinc finger 3"/>
    <property type="match status" value="1"/>
</dbReference>
<dbReference type="SUPFAM" id="SSF57667">
    <property type="entry name" value="beta-beta-alpha zinc fingers"/>
    <property type="match status" value="3"/>
</dbReference>
<evidence type="ECO:0000256" key="9">
    <source>
        <dbReference type="ARBA" id="ARBA00023163"/>
    </source>
</evidence>
<gene>
    <name evidence="14" type="primary">gli-1</name>
</gene>
<dbReference type="Gene3D" id="3.30.160.60">
    <property type="entry name" value="Classic Zinc Finger"/>
    <property type="match status" value="5"/>
</dbReference>
<dbReference type="PROSITE" id="PS50157">
    <property type="entry name" value="ZINC_FINGER_C2H2_2"/>
    <property type="match status" value="5"/>
</dbReference>
<comment type="similarity">
    <text evidence="2">Belongs to the GLI C2H2-type zinc-finger protein family.</text>
</comment>
<feature type="domain" description="C2H2-type" evidence="13">
    <location>
        <begin position="420"/>
        <end position="450"/>
    </location>
</feature>
<comment type="subcellular location">
    <subcellularLocation>
        <location evidence="1">Nucleus</location>
    </subcellularLocation>
</comment>
<evidence type="ECO:0000256" key="8">
    <source>
        <dbReference type="ARBA" id="ARBA00023125"/>
    </source>
</evidence>
<protein>
    <submittedName>
        <fullName evidence="14">GLI-1</fullName>
    </submittedName>
</protein>
<feature type="domain" description="C2H2-type" evidence="13">
    <location>
        <begin position="323"/>
        <end position="348"/>
    </location>
</feature>
<dbReference type="GO" id="GO:0000978">
    <property type="term" value="F:RNA polymerase II cis-regulatory region sequence-specific DNA binding"/>
    <property type="evidence" value="ECO:0007669"/>
    <property type="project" value="TreeGrafter"/>
</dbReference>
<accession>D2ILS3</accession>
<keyword evidence="7" id="KW-0805">Transcription regulation</keyword>
<feature type="domain" description="C2H2-type" evidence="13">
    <location>
        <begin position="390"/>
        <end position="419"/>
    </location>
</feature>
<proteinExistence type="evidence at transcript level"/>
<dbReference type="SMART" id="SM00355">
    <property type="entry name" value="ZnF_C2H2"/>
    <property type="match status" value="5"/>
</dbReference>
<dbReference type="FunFam" id="3.30.160.60:FF:000125">
    <property type="entry name" value="Putative zinc finger protein 143"/>
    <property type="match status" value="1"/>
</dbReference>
<dbReference type="InterPro" id="IPR036236">
    <property type="entry name" value="Znf_C2H2_sf"/>
</dbReference>
<evidence type="ECO:0000256" key="10">
    <source>
        <dbReference type="ARBA" id="ARBA00023242"/>
    </source>
</evidence>
<dbReference type="PANTHER" id="PTHR45718">
    <property type="entry name" value="TRANSCRIPTIONAL ACTIVATOR CUBITUS INTERRUPTUS"/>
    <property type="match status" value="1"/>
</dbReference>
<dbReference type="InterPro" id="IPR043359">
    <property type="entry name" value="GLI-like"/>
</dbReference>
<dbReference type="OrthoDB" id="3214149at2759"/>
<sequence>MTSFSNKTRLGKNCRNGKDSRNMNFWNSENSCNINANDCNIPADGNINSANVNYNQNLPCFINQPSCDQWPFVSNFNCFQHQYLVPNHFPYFQNGCVTQNNIPLNYCKATNNEIKHISGENINQCLSNNHLPYVVMNYLSGNATPANELVPNPGSLFNNLNNSSADNSHDSQPMDVGFHLPNSTSFRAGCQSDNHYNSNFRSLLGSKRPRTQASLSDFIDIQTLTRVSQDSLAVRSLHSRSGAGSSIGSIGHLSAASMGSPPGINQYTFPQSGDTKSFRYDISNEKQEHFQPSNVDKLIEKHSDNSYKLCSKPQEGDPDFTETNCHWNDCVKTFDTQAELVKHISTIHISGSGKQTFVCQWKDCVRSGRPFKAQYMLVVHMRRHTSEKPHQCTFPNCNKRYSRLESLKTHIRSHTGEKPYECEFPGCHKAFSNASDRAKHQNRTHSNTKPYVCKVERCAKRYTDPSSLRKHVKTNHGPQVYADKKMKGESWSDRCQSKQDGYSSGKYNWDHQLSMKNSSENFIGTHSNSLHTPSSSTQTTNAWSDNLSPNDVAFNILTNLSNNDSLIFDADDEDILEIDTLDMNGSNVVAVRTNPTNQAMPNKMRMKTEFITNTNKLTTEMINKFEEDSKFNEMSSVIGALSEVSSGIGSLSSTKSAVNINGEKAQSHFNNSSLSETAAVKLEHYFSHSQNPSIAFEPSKSQLSSFYNHPYNSPSMNSVNNSFGIINCQTPTNIIQDHTPVYFNPRSPYTHQHHVYYNTQHQINGFNSVSCSPCHVYHCNPYYGSTGVPSSTNNQCCCHNAGLVTNGFGDSRLTQSLCSSLSTGSCNLHSTCNYHPSNDRYSNILDENIVSVSMDQLPLLETLSDNLVVCQNKMPFNKNI</sequence>
<dbReference type="Pfam" id="PF00096">
    <property type="entry name" value="zf-C2H2"/>
    <property type="match status" value="3"/>
</dbReference>
<evidence type="ECO:0000256" key="3">
    <source>
        <dbReference type="ARBA" id="ARBA00022723"/>
    </source>
</evidence>
<keyword evidence="3" id="KW-0479">Metal-binding</keyword>
<dbReference type="FunFam" id="3.30.160.60:FF:000019">
    <property type="entry name" value="GLI family zinc finger 3"/>
    <property type="match status" value="1"/>
</dbReference>
<feature type="domain" description="C2H2-type" evidence="13">
    <location>
        <begin position="451"/>
        <end position="476"/>
    </location>
</feature>
<evidence type="ECO:0000256" key="2">
    <source>
        <dbReference type="ARBA" id="ARBA00010831"/>
    </source>
</evidence>
<keyword evidence="5 11" id="KW-0863">Zinc-finger</keyword>
<keyword evidence="6" id="KW-0862">Zinc</keyword>
<keyword evidence="10" id="KW-0539">Nucleus</keyword>
<dbReference type="GO" id="GO:0008270">
    <property type="term" value="F:zinc ion binding"/>
    <property type="evidence" value="ECO:0007669"/>
    <property type="project" value="UniProtKB-KW"/>
</dbReference>
<dbReference type="EMBL" id="GQ337478">
    <property type="protein sequence ID" value="ACZ64514.1"/>
    <property type="molecule type" value="mRNA"/>
</dbReference>
<dbReference type="GO" id="GO:0000981">
    <property type="term" value="F:DNA-binding transcription factor activity, RNA polymerase II-specific"/>
    <property type="evidence" value="ECO:0007669"/>
    <property type="project" value="TreeGrafter"/>
</dbReference>
<evidence type="ECO:0000256" key="4">
    <source>
        <dbReference type="ARBA" id="ARBA00022737"/>
    </source>
</evidence>
<evidence type="ECO:0000256" key="1">
    <source>
        <dbReference type="ARBA" id="ARBA00004123"/>
    </source>
</evidence>
<dbReference type="InterPro" id="IPR056436">
    <property type="entry name" value="Znf-C2H2_ZIC1-5/GLI1-3-like"/>
</dbReference>
<evidence type="ECO:0000256" key="7">
    <source>
        <dbReference type="ARBA" id="ARBA00023015"/>
    </source>
</evidence>
<dbReference type="AlphaFoldDB" id="D2ILS3"/>
<evidence type="ECO:0000256" key="11">
    <source>
        <dbReference type="PROSITE-ProRule" id="PRU00042"/>
    </source>
</evidence>
<evidence type="ECO:0000256" key="12">
    <source>
        <dbReference type="SAM" id="MobiDB-lite"/>
    </source>
</evidence>
<dbReference type="PROSITE" id="PS00028">
    <property type="entry name" value="ZINC_FINGER_C2H2_1"/>
    <property type="match status" value="4"/>
</dbReference>
<dbReference type="FunFam" id="3.30.160.60:FF:000031">
    <property type="entry name" value="GLI family zinc finger 3"/>
    <property type="match status" value="1"/>
</dbReference>
<evidence type="ECO:0000259" key="13">
    <source>
        <dbReference type="PROSITE" id="PS50157"/>
    </source>
</evidence>
<dbReference type="GO" id="GO:0005634">
    <property type="term" value="C:nucleus"/>
    <property type="evidence" value="ECO:0007669"/>
    <property type="project" value="UniProtKB-SubCell"/>
</dbReference>
<dbReference type="Pfam" id="PF23561">
    <property type="entry name" value="zf-C2H2_15"/>
    <property type="match status" value="1"/>
</dbReference>
<keyword evidence="4" id="KW-0677">Repeat</keyword>
<reference evidence="14" key="1">
    <citation type="journal article" date="2009" name="Science">
        <title>Planarian Hh signaling regulates regeneration polarity and links Hh pathway evolution to cilia.</title>
        <authorList>
            <person name="Rink J.C."/>
            <person name="Gurley K.A."/>
            <person name="Elliott S.A."/>
            <person name="Sanchez Alvarado A."/>
        </authorList>
    </citation>
    <scope>NUCLEOTIDE SEQUENCE</scope>
</reference>